<keyword evidence="4" id="KW-1185">Reference proteome</keyword>
<dbReference type="Proteomes" id="UP001321477">
    <property type="component" value="Chromosome"/>
</dbReference>
<feature type="compositionally biased region" description="Low complexity" evidence="2">
    <location>
        <begin position="315"/>
        <end position="329"/>
    </location>
</feature>
<accession>A0ABM8H5R2</accession>
<evidence type="ECO:0000313" key="4">
    <source>
        <dbReference type="Proteomes" id="UP001321477"/>
    </source>
</evidence>
<feature type="compositionally biased region" description="Polar residues" evidence="2">
    <location>
        <begin position="422"/>
        <end position="439"/>
    </location>
</feature>
<protein>
    <submittedName>
        <fullName evidence="3">Uncharacterized protein</fullName>
    </submittedName>
</protein>
<dbReference type="PANTHER" id="PTHR43977">
    <property type="entry name" value="STRUCTURAL MAINTENANCE OF CHROMOSOMES PROTEIN 3"/>
    <property type="match status" value="1"/>
</dbReference>
<feature type="compositionally biased region" description="Basic and acidic residues" evidence="2">
    <location>
        <begin position="183"/>
        <end position="192"/>
    </location>
</feature>
<evidence type="ECO:0000256" key="1">
    <source>
        <dbReference type="SAM" id="Coils"/>
    </source>
</evidence>
<organism evidence="3 4">
    <name type="scientific">Agromyces marinus</name>
    <dbReference type="NCBI Taxonomy" id="1389020"/>
    <lineage>
        <taxon>Bacteria</taxon>
        <taxon>Bacillati</taxon>
        <taxon>Actinomycetota</taxon>
        <taxon>Actinomycetes</taxon>
        <taxon>Micrococcales</taxon>
        <taxon>Microbacteriaceae</taxon>
        <taxon>Agromyces</taxon>
    </lineage>
</organism>
<proteinExistence type="predicted"/>
<keyword evidence="1" id="KW-0175">Coiled coil</keyword>
<dbReference type="Gene3D" id="3.40.50.300">
    <property type="entry name" value="P-loop containing nucleotide triphosphate hydrolases"/>
    <property type="match status" value="1"/>
</dbReference>
<feature type="coiled-coil region" evidence="1">
    <location>
        <begin position="14"/>
        <end position="62"/>
    </location>
</feature>
<feature type="compositionally biased region" description="Low complexity" evidence="2">
    <location>
        <begin position="364"/>
        <end position="373"/>
    </location>
</feature>
<dbReference type="EMBL" id="AP027734">
    <property type="protein sequence ID" value="BDZ56133.1"/>
    <property type="molecule type" value="Genomic_DNA"/>
</dbReference>
<feature type="compositionally biased region" description="Low complexity" evidence="2">
    <location>
        <begin position="337"/>
        <end position="356"/>
    </location>
</feature>
<feature type="region of interest" description="Disordered" evidence="2">
    <location>
        <begin position="315"/>
        <end position="439"/>
    </location>
</feature>
<feature type="coiled-coil region" evidence="1">
    <location>
        <begin position="91"/>
        <end position="118"/>
    </location>
</feature>
<gene>
    <name evidence="3" type="ORF">GCM10025870_32060</name>
</gene>
<evidence type="ECO:0000313" key="3">
    <source>
        <dbReference type="EMBL" id="BDZ56133.1"/>
    </source>
</evidence>
<sequence length="439" mass="48682">MLEADRRDGALAELERAREGEVEARLRLETARERVRSEETRIAGMERQHEAERRAAEEAARRTVIRRAQLESAQRVADALPAVLSAAGRSVAEARVALAAAEAERASRNEEVQTARRAEASVRERLHAVTEDVHGLELRIYEKKLHVGSLVERAASELGLDEAVLVAEYGPDQPIPDEADPDAEPRPYDRTEQQRRLQAAERKLGQLGRVNPLALEEFAALEQRHQFLTEQLTDLANTRKDLLTIIEEIDGRMESIFRSAFEDTREAFAEVFPILFPGGEGRIALTNPDDLLTTGIEVSVKPAGKKIERLSLLSGGERSSRPSRCSWRSSRPDRARSTSWTRSRPRSTTPTSAGCSRRSRACARRASSSSSRTRSARWRSRTPSTACRCDRTGCPPWSASACARSSTRRPAEQTDAGAAASAQVSRRSPGASTRNQRYP</sequence>
<name>A0ABM8H5R2_9MICO</name>
<feature type="region of interest" description="Disordered" evidence="2">
    <location>
        <begin position="171"/>
        <end position="192"/>
    </location>
</feature>
<dbReference type="InterPro" id="IPR027417">
    <property type="entry name" value="P-loop_NTPase"/>
</dbReference>
<reference evidence="4" key="1">
    <citation type="journal article" date="2019" name="Int. J. Syst. Evol. Microbiol.">
        <title>The Global Catalogue of Microorganisms (GCM) 10K type strain sequencing project: providing services to taxonomists for standard genome sequencing and annotation.</title>
        <authorList>
            <consortium name="The Broad Institute Genomics Platform"/>
            <consortium name="The Broad Institute Genome Sequencing Center for Infectious Disease"/>
            <person name="Wu L."/>
            <person name="Ma J."/>
        </authorList>
    </citation>
    <scope>NUCLEOTIDE SEQUENCE [LARGE SCALE GENOMIC DNA]</scope>
    <source>
        <strain evidence="4">NBRC 109019</strain>
    </source>
</reference>
<dbReference type="SUPFAM" id="SSF52540">
    <property type="entry name" value="P-loop containing nucleoside triphosphate hydrolases"/>
    <property type="match status" value="1"/>
</dbReference>
<evidence type="ECO:0000256" key="2">
    <source>
        <dbReference type="SAM" id="MobiDB-lite"/>
    </source>
</evidence>